<reference evidence="2" key="1">
    <citation type="submission" date="2023-03" db="EMBL/GenBank/DDBJ databases">
        <title>Massive genome expansion in bonnet fungi (Mycena s.s.) driven by repeated elements and novel gene families across ecological guilds.</title>
        <authorList>
            <consortium name="Lawrence Berkeley National Laboratory"/>
            <person name="Harder C.B."/>
            <person name="Miyauchi S."/>
            <person name="Viragh M."/>
            <person name="Kuo A."/>
            <person name="Thoen E."/>
            <person name="Andreopoulos B."/>
            <person name="Lu D."/>
            <person name="Skrede I."/>
            <person name="Drula E."/>
            <person name="Henrissat B."/>
            <person name="Morin E."/>
            <person name="Kohler A."/>
            <person name="Barry K."/>
            <person name="LaButti K."/>
            <person name="Morin E."/>
            <person name="Salamov A."/>
            <person name="Lipzen A."/>
            <person name="Mereny Z."/>
            <person name="Hegedus B."/>
            <person name="Baldrian P."/>
            <person name="Stursova M."/>
            <person name="Weitz H."/>
            <person name="Taylor A."/>
            <person name="Grigoriev I.V."/>
            <person name="Nagy L.G."/>
            <person name="Martin F."/>
            <person name="Kauserud H."/>
        </authorList>
    </citation>
    <scope>NUCLEOTIDE SEQUENCE</scope>
    <source>
        <strain evidence="2">CBHHK173m</strain>
    </source>
</reference>
<dbReference type="InterPro" id="IPR058913">
    <property type="entry name" value="Integrase_dom_put"/>
</dbReference>
<name>A0AAD6TT81_9AGAR</name>
<feature type="non-terminal residue" evidence="2">
    <location>
        <position position="1"/>
    </location>
</feature>
<accession>A0AAD6TT81</accession>
<sequence>PPDNVLKDALLTYARLRLTASARLENLATQHNYHIKLTKLKQLNKEFNIPTARKPPPLPVVTTLVCDKLDNDVAQLNGPEAMKTLLALDGYQVPRDTIRAVMKDNAPGAAKRRYPGNKDKIARKNLTAQGVYQEFHCDGHEKLASSALKMGPVGISIYGFRDKGSGTAVTLRAVPDARHSVVICHLYLDQVEECGYVISFQLTMDQGSETGDMFAAHTALRKIYTPDVDLVKFPACVAIKSVNNIPIENLWKWLRKTFGRSLREWIEDGKTNGVFNSGSQVHIHLFHWLWSKIVQAALDLFKDYWNYHKSRKNPKKTLPSGVPPLEILRNPESYGLACLSVKVERAAVDALREDLSCSRHEALQWVPDDFDKLAQDVYEALGHPKLEPSRGWAIFEDMVAELETLYMQ</sequence>
<feature type="domain" description="Integrase core" evidence="1">
    <location>
        <begin position="135"/>
        <end position="317"/>
    </location>
</feature>
<comment type="caution">
    <text evidence="2">The sequence shown here is derived from an EMBL/GenBank/DDBJ whole genome shotgun (WGS) entry which is preliminary data.</text>
</comment>
<dbReference type="PANTHER" id="PTHR46177:SF1">
    <property type="entry name" value="INTEGRASE CATALYTIC DOMAIN-CONTAINING PROTEIN"/>
    <property type="match status" value="1"/>
</dbReference>
<gene>
    <name evidence="2" type="ORF">B0H15DRAFT_792575</name>
</gene>
<evidence type="ECO:0000313" key="3">
    <source>
        <dbReference type="Proteomes" id="UP001222325"/>
    </source>
</evidence>
<dbReference type="EMBL" id="JARJCN010000108">
    <property type="protein sequence ID" value="KAJ7074927.1"/>
    <property type="molecule type" value="Genomic_DNA"/>
</dbReference>
<dbReference type="Proteomes" id="UP001222325">
    <property type="component" value="Unassembled WGS sequence"/>
</dbReference>
<dbReference type="AlphaFoldDB" id="A0AAD6TT81"/>
<keyword evidence="3" id="KW-1185">Reference proteome</keyword>
<protein>
    <recommendedName>
        <fullName evidence="1">Integrase core domain-containing protein</fullName>
    </recommendedName>
</protein>
<evidence type="ECO:0000259" key="1">
    <source>
        <dbReference type="Pfam" id="PF24764"/>
    </source>
</evidence>
<dbReference type="PANTHER" id="PTHR46177">
    <property type="entry name" value="INTEGRASE CATALYTIC DOMAIN-CONTAINING PROTEIN"/>
    <property type="match status" value="1"/>
</dbReference>
<proteinExistence type="predicted"/>
<organism evidence="2 3">
    <name type="scientific">Mycena belliarum</name>
    <dbReference type="NCBI Taxonomy" id="1033014"/>
    <lineage>
        <taxon>Eukaryota</taxon>
        <taxon>Fungi</taxon>
        <taxon>Dikarya</taxon>
        <taxon>Basidiomycota</taxon>
        <taxon>Agaricomycotina</taxon>
        <taxon>Agaricomycetes</taxon>
        <taxon>Agaricomycetidae</taxon>
        <taxon>Agaricales</taxon>
        <taxon>Marasmiineae</taxon>
        <taxon>Mycenaceae</taxon>
        <taxon>Mycena</taxon>
    </lineage>
</organism>
<dbReference type="Pfam" id="PF24764">
    <property type="entry name" value="rva_4"/>
    <property type="match status" value="1"/>
</dbReference>
<evidence type="ECO:0000313" key="2">
    <source>
        <dbReference type="EMBL" id="KAJ7074927.1"/>
    </source>
</evidence>